<accession>A0ABR0BFK3</accession>
<proteinExistence type="predicted"/>
<evidence type="ECO:0000313" key="1">
    <source>
        <dbReference type="EMBL" id="KAK4074638.1"/>
    </source>
</evidence>
<keyword evidence="2" id="KW-1185">Reference proteome</keyword>
<comment type="caution">
    <text evidence="1">The sequence shown here is derived from an EMBL/GenBank/DDBJ whole genome shotgun (WGS) entry which is preliminary data.</text>
</comment>
<gene>
    <name evidence="1" type="ORF">Purlil1_12915</name>
</gene>
<dbReference type="EMBL" id="JAWRVI010000146">
    <property type="protein sequence ID" value="KAK4074638.1"/>
    <property type="molecule type" value="Genomic_DNA"/>
</dbReference>
<protein>
    <submittedName>
        <fullName evidence="1">Uncharacterized protein</fullName>
    </submittedName>
</protein>
<dbReference type="Proteomes" id="UP001287286">
    <property type="component" value="Unassembled WGS sequence"/>
</dbReference>
<organism evidence="1 2">
    <name type="scientific">Purpureocillium lilacinum</name>
    <name type="common">Paecilomyces lilacinus</name>
    <dbReference type="NCBI Taxonomy" id="33203"/>
    <lineage>
        <taxon>Eukaryota</taxon>
        <taxon>Fungi</taxon>
        <taxon>Dikarya</taxon>
        <taxon>Ascomycota</taxon>
        <taxon>Pezizomycotina</taxon>
        <taxon>Sordariomycetes</taxon>
        <taxon>Hypocreomycetidae</taxon>
        <taxon>Hypocreales</taxon>
        <taxon>Ophiocordycipitaceae</taxon>
        <taxon>Purpureocillium</taxon>
    </lineage>
</organism>
<name>A0ABR0BFK3_PURLI</name>
<sequence>MSATRFLSPTDGRMSALQTTLGLARDARESACFTPRTGVLVRTNGSMGNGNRATTFTLCIGGPASGPAPHSVPALDPHRTTPGFCAAHDQPTVRIATHVAFGHRWTLDRIRARLLRASTNPTSNRNAGPQDARRAPPFLHLKRAFFLLRALPVLPHATRFLLFATSVPSVTAMDAAASSAPSLPELIRTIPRPYRPALGGYLARKYRIAQRRASVRRELSSYQQHVERGTFPVSIRTAVKVPRFYSAAGFIQRPEYTSTTMALHLEVFGCRKRLLQRAIAQKSAELTFLSADLRADNGEWEGIATNVASGLADAYGGKLVADAQGRPWLEGMPQAAVVDFTAIHGSYRVYSARLHTLSRARRRSYAHEAHGERDTAYTKRDELNMASAYTQEPTVPGPILQNDGGAEVVPVLVATAECEQNEPDWVVPQ</sequence>
<evidence type="ECO:0000313" key="2">
    <source>
        <dbReference type="Proteomes" id="UP001287286"/>
    </source>
</evidence>
<reference evidence="1 2" key="1">
    <citation type="journal article" date="2024" name="Microbiol. Resour. Announc.">
        <title>Genome annotations for the ascomycete fungi Trichoderma harzianum, Trichoderma aggressivum, and Purpureocillium lilacinum.</title>
        <authorList>
            <person name="Beijen E.P.W."/>
            <person name="Ohm R.A."/>
        </authorList>
    </citation>
    <scope>NUCLEOTIDE SEQUENCE [LARGE SCALE GENOMIC DNA]</scope>
    <source>
        <strain evidence="1 2">CBS 150709</strain>
    </source>
</reference>